<feature type="transmembrane region" description="Helical" evidence="1">
    <location>
        <begin position="42"/>
        <end position="60"/>
    </location>
</feature>
<dbReference type="KEGG" id="prr:AT705_03175"/>
<keyword evidence="1" id="KW-0472">Membrane</keyword>
<evidence type="ECO:0000313" key="3">
    <source>
        <dbReference type="Proteomes" id="UP000069015"/>
    </source>
</evidence>
<organism evidence="2 3">
    <name type="scientific">Pseudoalteromonas rubra</name>
    <dbReference type="NCBI Taxonomy" id="43658"/>
    <lineage>
        <taxon>Bacteria</taxon>
        <taxon>Pseudomonadati</taxon>
        <taxon>Pseudomonadota</taxon>
        <taxon>Gammaproteobacteria</taxon>
        <taxon>Alteromonadales</taxon>
        <taxon>Pseudoalteromonadaceae</taxon>
        <taxon>Pseudoalteromonas</taxon>
    </lineage>
</organism>
<reference evidence="2 3" key="1">
    <citation type="submission" date="2015-12" db="EMBL/GenBank/DDBJ databases">
        <title>Complete genome sequence of Pseudoalteromonas rubra SCSIO 6842, harboring a conjugative plasmid.</title>
        <authorList>
            <person name="Li B."/>
            <person name="Wang X."/>
        </authorList>
    </citation>
    <scope>NUCLEOTIDE SEQUENCE [LARGE SCALE GENOMIC DNA]</scope>
    <source>
        <strain evidence="2 3">SCSIO 6842</strain>
    </source>
</reference>
<keyword evidence="1" id="KW-1133">Transmembrane helix</keyword>
<protein>
    <submittedName>
        <fullName evidence="2">Uncharacterized protein</fullName>
    </submittedName>
</protein>
<name>A0A0U3HWL6_9GAMM</name>
<feature type="transmembrane region" description="Helical" evidence="1">
    <location>
        <begin position="12"/>
        <end position="30"/>
    </location>
</feature>
<sequence length="145" mass="16727">MISMSVETAVLLRMVGYLIFLVLPMIMLFIKGFSRKPLPILTKYVLSVVLMYLVIVVPLYNLNSQLDLIVVQLDRDRNGSISLVEESTWTEEEIKARKMRVADGGRNVVGYLLTPYLAAAYSAVVFLFSYLCIWFFRKIKVRFYV</sequence>
<feature type="transmembrane region" description="Helical" evidence="1">
    <location>
        <begin position="116"/>
        <end position="136"/>
    </location>
</feature>
<evidence type="ECO:0000256" key="1">
    <source>
        <dbReference type="SAM" id="Phobius"/>
    </source>
</evidence>
<dbReference type="Proteomes" id="UP000069015">
    <property type="component" value="Chromosome 1"/>
</dbReference>
<dbReference type="AlphaFoldDB" id="A0A0U3HWL6"/>
<keyword evidence="1" id="KW-0812">Transmembrane</keyword>
<gene>
    <name evidence="2" type="ORF">AT705_03175</name>
</gene>
<proteinExistence type="predicted"/>
<dbReference type="EMBL" id="CP013611">
    <property type="protein sequence ID" value="ALU42022.1"/>
    <property type="molecule type" value="Genomic_DNA"/>
</dbReference>
<accession>A0A0U3HWL6</accession>
<evidence type="ECO:0000313" key="2">
    <source>
        <dbReference type="EMBL" id="ALU42022.1"/>
    </source>
</evidence>